<dbReference type="InterPro" id="IPR010985">
    <property type="entry name" value="Ribbon_hlx_hlx"/>
</dbReference>
<dbReference type="EMBL" id="QSQR01000005">
    <property type="protein sequence ID" value="RGK46591.1"/>
    <property type="molecule type" value="Genomic_DNA"/>
</dbReference>
<proteinExistence type="predicted"/>
<sequence>MADKFTREEDKRFTLRIDRELFATIEKSAKDNKRSIGREIEFILAQHFQKNNHKK</sequence>
<dbReference type="Pfam" id="PF03869">
    <property type="entry name" value="Arc"/>
    <property type="match status" value="1"/>
</dbReference>
<reference evidence="2 3" key="1">
    <citation type="submission" date="2018-08" db="EMBL/GenBank/DDBJ databases">
        <title>A genome reference for cultivated species of the human gut microbiota.</title>
        <authorList>
            <person name="Zou Y."/>
            <person name="Xue W."/>
            <person name="Luo G."/>
        </authorList>
    </citation>
    <scope>NUCLEOTIDE SEQUENCE [LARGE SCALE GENOMIC DNA]</scope>
    <source>
        <strain evidence="2 3">TF10-9AT</strain>
    </source>
</reference>
<dbReference type="AlphaFoldDB" id="A0A8B2Z9V3"/>
<protein>
    <submittedName>
        <fullName evidence="2">Arc family DNA-binding protein</fullName>
    </submittedName>
</protein>
<name>A0A8B2Z9V3_9LACO</name>
<dbReference type="Gene3D" id="1.10.1220.10">
    <property type="entry name" value="Met repressor-like"/>
    <property type="match status" value="1"/>
</dbReference>
<gene>
    <name evidence="2" type="ORF">DXD09_06265</name>
</gene>
<comment type="caution">
    <text evidence="2">The sequence shown here is derived from an EMBL/GenBank/DDBJ whole genome shotgun (WGS) entry which is preliminary data.</text>
</comment>
<evidence type="ECO:0000313" key="2">
    <source>
        <dbReference type="EMBL" id="RGK46591.1"/>
    </source>
</evidence>
<dbReference type="InterPro" id="IPR005569">
    <property type="entry name" value="Arc_DNA-bd_dom"/>
</dbReference>
<dbReference type="InterPro" id="IPR013321">
    <property type="entry name" value="Arc_rbn_hlx_hlx"/>
</dbReference>
<accession>A0A8B2Z9V3</accession>
<feature type="domain" description="Arc-like DNA binding" evidence="1">
    <location>
        <begin position="9"/>
        <end position="51"/>
    </location>
</feature>
<evidence type="ECO:0000313" key="3">
    <source>
        <dbReference type="Proteomes" id="UP000260790"/>
    </source>
</evidence>
<keyword evidence="2" id="KW-0238">DNA-binding</keyword>
<evidence type="ECO:0000259" key="1">
    <source>
        <dbReference type="Pfam" id="PF03869"/>
    </source>
</evidence>
<dbReference type="GO" id="GO:0006355">
    <property type="term" value="P:regulation of DNA-templated transcription"/>
    <property type="evidence" value="ECO:0007669"/>
    <property type="project" value="InterPro"/>
</dbReference>
<dbReference type="GO" id="GO:0003677">
    <property type="term" value="F:DNA binding"/>
    <property type="evidence" value="ECO:0007669"/>
    <property type="project" value="UniProtKB-KW"/>
</dbReference>
<dbReference type="RefSeq" id="WP_117643188.1">
    <property type="nucleotide sequence ID" value="NZ_QSQR01000005.1"/>
</dbReference>
<dbReference type="Proteomes" id="UP000260790">
    <property type="component" value="Unassembled WGS sequence"/>
</dbReference>
<dbReference type="SUPFAM" id="SSF47598">
    <property type="entry name" value="Ribbon-helix-helix"/>
    <property type="match status" value="1"/>
</dbReference>
<organism evidence="2 3">
    <name type="scientific">Ligilactobacillus ruminis</name>
    <dbReference type="NCBI Taxonomy" id="1623"/>
    <lineage>
        <taxon>Bacteria</taxon>
        <taxon>Bacillati</taxon>
        <taxon>Bacillota</taxon>
        <taxon>Bacilli</taxon>
        <taxon>Lactobacillales</taxon>
        <taxon>Lactobacillaceae</taxon>
        <taxon>Ligilactobacillus</taxon>
    </lineage>
</organism>